<dbReference type="GO" id="GO:0005886">
    <property type="term" value="C:plasma membrane"/>
    <property type="evidence" value="ECO:0000318"/>
    <property type="project" value="GO_Central"/>
</dbReference>
<keyword evidence="8 9" id="KW-0807">Transducer</keyword>
<feature type="non-terminal residue" evidence="12">
    <location>
        <position position="1"/>
    </location>
</feature>
<evidence type="ECO:0000313" key="13">
    <source>
        <dbReference type="Proteomes" id="UP000001593"/>
    </source>
</evidence>
<dbReference type="OMA" id="YMTITEY"/>
<dbReference type="GO" id="GO:0001609">
    <property type="term" value="F:G protein-coupled adenosine receptor activity"/>
    <property type="evidence" value="ECO:0000318"/>
    <property type="project" value="GO_Central"/>
</dbReference>
<evidence type="ECO:0000256" key="6">
    <source>
        <dbReference type="ARBA" id="ARBA00023136"/>
    </source>
</evidence>
<dbReference type="STRING" id="45351.A7S6H2"/>
<evidence type="ECO:0000256" key="1">
    <source>
        <dbReference type="ARBA" id="ARBA00004651"/>
    </source>
</evidence>
<dbReference type="Pfam" id="PF00001">
    <property type="entry name" value="7tm_1"/>
    <property type="match status" value="1"/>
</dbReference>
<dbReference type="InterPro" id="IPR017452">
    <property type="entry name" value="GPCR_Rhodpsn_7TM"/>
</dbReference>
<keyword evidence="2" id="KW-1003">Cell membrane</keyword>
<feature type="transmembrane region" description="Helical" evidence="10">
    <location>
        <begin position="17"/>
        <end position="37"/>
    </location>
</feature>
<name>A7S6H2_NEMVE</name>
<evidence type="ECO:0000259" key="11">
    <source>
        <dbReference type="PROSITE" id="PS50262"/>
    </source>
</evidence>
<dbReference type="PRINTS" id="PR00237">
    <property type="entry name" value="GPCRRHODOPSN"/>
</dbReference>
<dbReference type="PhylomeDB" id="A7S6H2"/>
<dbReference type="InParanoid" id="A7S6H2"/>
<keyword evidence="6 10" id="KW-0472">Membrane</keyword>
<evidence type="ECO:0000256" key="5">
    <source>
        <dbReference type="ARBA" id="ARBA00023040"/>
    </source>
</evidence>
<dbReference type="EMBL" id="DS469587">
    <property type="protein sequence ID" value="EDO40719.1"/>
    <property type="molecule type" value="Genomic_DNA"/>
</dbReference>
<dbReference type="Proteomes" id="UP000001593">
    <property type="component" value="Unassembled WGS sequence"/>
</dbReference>
<feature type="domain" description="G-protein coupled receptors family 1 profile" evidence="11">
    <location>
        <begin position="1"/>
        <end position="236"/>
    </location>
</feature>
<gene>
    <name evidence="12" type="ORF">NEMVEDRAFT_v1g25900</name>
</gene>
<dbReference type="PANTHER" id="PTHR24249:SF372">
    <property type="entry name" value="G-PROTEIN COUPLED RECEPTORS FAMILY 1 PROFILE DOMAIN-CONTAINING PROTEIN"/>
    <property type="match status" value="1"/>
</dbReference>
<keyword evidence="3 9" id="KW-0812">Transmembrane</keyword>
<feature type="transmembrane region" description="Helical" evidence="10">
    <location>
        <begin position="90"/>
        <end position="111"/>
    </location>
</feature>
<dbReference type="PROSITE" id="PS00237">
    <property type="entry name" value="G_PROTEIN_RECEP_F1_1"/>
    <property type="match status" value="1"/>
</dbReference>
<dbReference type="HOGENOM" id="CLU_009579_11_5_1"/>
<dbReference type="Gene3D" id="1.20.1070.10">
    <property type="entry name" value="Rhodopsin 7-helix transmembrane proteins"/>
    <property type="match status" value="1"/>
</dbReference>
<dbReference type="AlphaFoldDB" id="A7S6H2"/>
<feature type="non-terminal residue" evidence="12">
    <location>
        <position position="243"/>
    </location>
</feature>
<dbReference type="PROSITE" id="PS50262">
    <property type="entry name" value="G_PROTEIN_RECEP_F1_2"/>
    <property type="match status" value="1"/>
</dbReference>
<evidence type="ECO:0000256" key="2">
    <source>
        <dbReference type="ARBA" id="ARBA00022475"/>
    </source>
</evidence>
<dbReference type="InterPro" id="IPR000276">
    <property type="entry name" value="GPCR_Rhodpsn"/>
</dbReference>
<sequence>NVSVCCMVLFLKRLRTFTNYFVASLAVSDILIGGVLLPLNFSGIPGYPVSGYIISIVLVSGVANLCAVTWDRYLAILSPLCYTERLRNSYKPVLVITWVFAILYSLLPLAWDANVASIYHKCYLAFSMSVCVIAPYVFIVLAYIRIFQRLRKHMSQLKMFNISKQTRDGARRASIEGKTINVFLLVVSIFILSWAPIIYMTITEYIASRPDLIPHQLPFASLIIVAFASMINPFLYAFMKRDF</sequence>
<dbReference type="GO" id="GO:0007186">
    <property type="term" value="P:G protein-coupled receptor signaling pathway"/>
    <property type="evidence" value="ECO:0000318"/>
    <property type="project" value="GO_Central"/>
</dbReference>
<dbReference type="PANTHER" id="PTHR24249">
    <property type="entry name" value="HISTAMINE RECEPTOR-RELATED G-PROTEIN COUPLED RECEPTOR"/>
    <property type="match status" value="1"/>
</dbReference>
<evidence type="ECO:0000256" key="10">
    <source>
        <dbReference type="SAM" id="Phobius"/>
    </source>
</evidence>
<evidence type="ECO:0000256" key="7">
    <source>
        <dbReference type="ARBA" id="ARBA00023170"/>
    </source>
</evidence>
<dbReference type="eggNOG" id="KOG3656">
    <property type="taxonomic scope" value="Eukaryota"/>
</dbReference>
<comment type="subcellular location">
    <subcellularLocation>
        <location evidence="1">Cell membrane</location>
        <topology evidence="1">Multi-pass membrane protein</topology>
    </subcellularLocation>
</comment>
<keyword evidence="7 9" id="KW-0675">Receptor</keyword>
<evidence type="ECO:0000256" key="3">
    <source>
        <dbReference type="ARBA" id="ARBA00022692"/>
    </source>
</evidence>
<dbReference type="SUPFAM" id="SSF81321">
    <property type="entry name" value="Family A G protein-coupled receptor-like"/>
    <property type="match status" value="1"/>
</dbReference>
<dbReference type="InterPro" id="IPR050569">
    <property type="entry name" value="TAAR"/>
</dbReference>
<keyword evidence="4 10" id="KW-1133">Transmembrane helix</keyword>
<protein>
    <recommendedName>
        <fullName evidence="11">G-protein coupled receptors family 1 profile domain-containing protein</fullName>
    </recommendedName>
</protein>
<organism evidence="12 13">
    <name type="scientific">Nematostella vectensis</name>
    <name type="common">Starlet sea anemone</name>
    <dbReference type="NCBI Taxonomy" id="45351"/>
    <lineage>
        <taxon>Eukaryota</taxon>
        <taxon>Metazoa</taxon>
        <taxon>Cnidaria</taxon>
        <taxon>Anthozoa</taxon>
        <taxon>Hexacorallia</taxon>
        <taxon>Actiniaria</taxon>
        <taxon>Edwardsiidae</taxon>
        <taxon>Nematostella</taxon>
    </lineage>
</organism>
<accession>A7S6H2</accession>
<keyword evidence="13" id="KW-1185">Reference proteome</keyword>
<evidence type="ECO:0000256" key="8">
    <source>
        <dbReference type="ARBA" id="ARBA00023224"/>
    </source>
</evidence>
<reference evidence="12 13" key="1">
    <citation type="journal article" date="2007" name="Science">
        <title>Sea anemone genome reveals ancestral eumetazoan gene repertoire and genomic organization.</title>
        <authorList>
            <person name="Putnam N.H."/>
            <person name="Srivastava M."/>
            <person name="Hellsten U."/>
            <person name="Dirks B."/>
            <person name="Chapman J."/>
            <person name="Salamov A."/>
            <person name="Terry A."/>
            <person name="Shapiro H."/>
            <person name="Lindquist E."/>
            <person name="Kapitonov V.V."/>
            <person name="Jurka J."/>
            <person name="Genikhovich G."/>
            <person name="Grigoriev I.V."/>
            <person name="Lucas S.M."/>
            <person name="Steele R.E."/>
            <person name="Finnerty J.R."/>
            <person name="Technau U."/>
            <person name="Martindale M.Q."/>
            <person name="Rokhsar D.S."/>
        </authorList>
    </citation>
    <scope>NUCLEOTIDE SEQUENCE [LARGE SCALE GENOMIC DNA]</scope>
    <source>
        <strain evidence="13">CH2 X CH6</strain>
    </source>
</reference>
<evidence type="ECO:0000256" key="9">
    <source>
        <dbReference type="RuleBase" id="RU000688"/>
    </source>
</evidence>
<proteinExistence type="inferred from homology"/>
<feature type="transmembrane region" description="Helical" evidence="10">
    <location>
        <begin position="123"/>
        <end position="144"/>
    </location>
</feature>
<evidence type="ECO:0000256" key="4">
    <source>
        <dbReference type="ARBA" id="ARBA00022989"/>
    </source>
</evidence>
<feature type="transmembrane region" description="Helical" evidence="10">
    <location>
        <begin position="180"/>
        <end position="199"/>
    </location>
</feature>
<evidence type="ECO:0000313" key="12">
    <source>
        <dbReference type="EMBL" id="EDO40719.1"/>
    </source>
</evidence>
<feature type="transmembrane region" description="Helical" evidence="10">
    <location>
        <begin position="219"/>
        <end position="239"/>
    </location>
</feature>
<feature type="transmembrane region" description="Helical" evidence="10">
    <location>
        <begin position="49"/>
        <end position="70"/>
    </location>
</feature>
<dbReference type="CDD" id="cd00637">
    <property type="entry name" value="7tm_classA_rhodopsin-like"/>
    <property type="match status" value="1"/>
</dbReference>
<keyword evidence="5 9" id="KW-0297">G-protein coupled receptor</keyword>
<comment type="similarity">
    <text evidence="9">Belongs to the G-protein coupled receptor 1 family.</text>
</comment>